<sequence length="54" mass="6255">MAQVIHDSSDFTDINESSCSTCDEFEDEWSWDTDDEVEEANATDDMFKILEGDW</sequence>
<name>A0A6A7AP96_9PLEO</name>
<keyword evidence="2" id="KW-1185">Reference proteome</keyword>
<dbReference type="EMBL" id="MU006443">
    <property type="protein sequence ID" value="KAF2843989.1"/>
    <property type="molecule type" value="Genomic_DNA"/>
</dbReference>
<dbReference type="AlphaFoldDB" id="A0A6A7AP96"/>
<organism evidence="1 2">
    <name type="scientific">Plenodomus tracheiphilus IPT5</name>
    <dbReference type="NCBI Taxonomy" id="1408161"/>
    <lineage>
        <taxon>Eukaryota</taxon>
        <taxon>Fungi</taxon>
        <taxon>Dikarya</taxon>
        <taxon>Ascomycota</taxon>
        <taxon>Pezizomycotina</taxon>
        <taxon>Dothideomycetes</taxon>
        <taxon>Pleosporomycetidae</taxon>
        <taxon>Pleosporales</taxon>
        <taxon>Pleosporineae</taxon>
        <taxon>Leptosphaeriaceae</taxon>
        <taxon>Plenodomus</taxon>
    </lineage>
</organism>
<reference evidence="1" key="1">
    <citation type="submission" date="2020-01" db="EMBL/GenBank/DDBJ databases">
        <authorList>
            <consortium name="DOE Joint Genome Institute"/>
            <person name="Haridas S."/>
            <person name="Albert R."/>
            <person name="Binder M."/>
            <person name="Bloem J."/>
            <person name="Labutti K."/>
            <person name="Salamov A."/>
            <person name="Andreopoulos B."/>
            <person name="Baker S.E."/>
            <person name="Barry K."/>
            <person name="Bills G."/>
            <person name="Bluhm B.H."/>
            <person name="Cannon C."/>
            <person name="Castanera R."/>
            <person name="Culley D.E."/>
            <person name="Daum C."/>
            <person name="Ezra D."/>
            <person name="Gonzalez J.B."/>
            <person name="Henrissat B."/>
            <person name="Kuo A."/>
            <person name="Liang C."/>
            <person name="Lipzen A."/>
            <person name="Lutzoni F."/>
            <person name="Magnuson J."/>
            <person name="Mondo S."/>
            <person name="Nolan M."/>
            <person name="Ohm R."/>
            <person name="Pangilinan J."/>
            <person name="Park H.-J."/>
            <person name="Ramirez L."/>
            <person name="Alfaro M."/>
            <person name="Sun H."/>
            <person name="Tritt A."/>
            <person name="Yoshinaga Y."/>
            <person name="Zwiers L.-H."/>
            <person name="Turgeon B.G."/>
            <person name="Goodwin S.B."/>
            <person name="Spatafora J.W."/>
            <person name="Crous P.W."/>
            <person name="Grigoriev I.V."/>
        </authorList>
    </citation>
    <scope>NUCLEOTIDE SEQUENCE</scope>
    <source>
        <strain evidence="1">IPT5</strain>
    </source>
</reference>
<evidence type="ECO:0000313" key="1">
    <source>
        <dbReference type="EMBL" id="KAF2843989.1"/>
    </source>
</evidence>
<dbReference type="Proteomes" id="UP000799423">
    <property type="component" value="Unassembled WGS sequence"/>
</dbReference>
<protein>
    <submittedName>
        <fullName evidence="1">Uncharacterized protein</fullName>
    </submittedName>
</protein>
<gene>
    <name evidence="1" type="ORF">T440DRAFT_473748</name>
</gene>
<accession>A0A6A7AP96</accession>
<evidence type="ECO:0000313" key="2">
    <source>
        <dbReference type="Proteomes" id="UP000799423"/>
    </source>
</evidence>
<proteinExistence type="predicted"/>